<keyword evidence="1" id="KW-0732">Signal</keyword>
<feature type="signal peptide" evidence="1">
    <location>
        <begin position="1"/>
        <end position="19"/>
    </location>
</feature>
<name>A0AAV7I4I8_COTGL</name>
<dbReference type="EMBL" id="JAHXZJ010002609">
    <property type="protein sequence ID" value="KAH0540783.1"/>
    <property type="molecule type" value="Genomic_DNA"/>
</dbReference>
<protein>
    <recommendedName>
        <fullName evidence="4">Secreted protein</fullName>
    </recommendedName>
</protein>
<dbReference type="AlphaFoldDB" id="A0AAV7I4I8"/>
<keyword evidence="3" id="KW-1185">Reference proteome</keyword>
<evidence type="ECO:0000313" key="3">
    <source>
        <dbReference type="Proteomes" id="UP000826195"/>
    </source>
</evidence>
<reference evidence="2 3" key="1">
    <citation type="journal article" date="2021" name="J. Hered.">
        <title>A chromosome-level genome assembly of the parasitoid wasp, Cotesia glomerata (Hymenoptera: Braconidae).</title>
        <authorList>
            <person name="Pinto B.J."/>
            <person name="Weis J.J."/>
            <person name="Gamble T."/>
            <person name="Ode P.J."/>
            <person name="Paul R."/>
            <person name="Zaspel J.M."/>
        </authorList>
    </citation>
    <scope>NUCLEOTIDE SEQUENCE [LARGE SCALE GENOMIC DNA]</scope>
    <source>
        <strain evidence="2">CgM1</strain>
    </source>
</reference>
<gene>
    <name evidence="2" type="ORF">KQX54_019932</name>
</gene>
<evidence type="ECO:0008006" key="4">
    <source>
        <dbReference type="Google" id="ProtNLM"/>
    </source>
</evidence>
<feature type="chain" id="PRO_5043339087" description="Secreted protein" evidence="1">
    <location>
        <begin position="20"/>
        <end position="68"/>
    </location>
</feature>
<sequence length="68" mass="7714">MCRKMFCLVYGLFCVGCWTSCYVLEEGNMTNLSSRDPKRLHLDGCTVAMTVSGFEMWKTATRAMFDGI</sequence>
<evidence type="ECO:0000313" key="2">
    <source>
        <dbReference type="EMBL" id="KAH0540783.1"/>
    </source>
</evidence>
<evidence type="ECO:0000256" key="1">
    <source>
        <dbReference type="SAM" id="SignalP"/>
    </source>
</evidence>
<proteinExistence type="predicted"/>
<dbReference type="Proteomes" id="UP000826195">
    <property type="component" value="Unassembled WGS sequence"/>
</dbReference>
<comment type="caution">
    <text evidence="2">The sequence shown here is derived from an EMBL/GenBank/DDBJ whole genome shotgun (WGS) entry which is preliminary data.</text>
</comment>
<organism evidence="2 3">
    <name type="scientific">Cotesia glomerata</name>
    <name type="common">Lepidopteran parasitic wasp</name>
    <name type="synonym">Apanteles glomeratus</name>
    <dbReference type="NCBI Taxonomy" id="32391"/>
    <lineage>
        <taxon>Eukaryota</taxon>
        <taxon>Metazoa</taxon>
        <taxon>Ecdysozoa</taxon>
        <taxon>Arthropoda</taxon>
        <taxon>Hexapoda</taxon>
        <taxon>Insecta</taxon>
        <taxon>Pterygota</taxon>
        <taxon>Neoptera</taxon>
        <taxon>Endopterygota</taxon>
        <taxon>Hymenoptera</taxon>
        <taxon>Apocrita</taxon>
        <taxon>Ichneumonoidea</taxon>
        <taxon>Braconidae</taxon>
        <taxon>Microgastrinae</taxon>
        <taxon>Cotesia</taxon>
    </lineage>
</organism>
<accession>A0AAV7I4I8</accession>